<sequence length="120" mass="12803">MDARMISFWGYETNPCANPDTANNGGGYSQPSGGILVALENGEYLTVTVDDMSCGDFGSRIGWTIDSSDSRRWGGCYGTMNDAMVDNEWTEESLDSVSGVYGIDARAMLSDAVLAVHIAA</sequence>
<accession>D4KC71</accession>
<dbReference type="Proteomes" id="UP000007059">
    <property type="component" value="Chromosome"/>
</dbReference>
<organism evidence="1 2">
    <name type="scientific">Faecalibacterium prausnitzii SL3/3</name>
    <dbReference type="NCBI Taxonomy" id="657322"/>
    <lineage>
        <taxon>Bacteria</taxon>
        <taxon>Bacillati</taxon>
        <taxon>Bacillota</taxon>
        <taxon>Clostridia</taxon>
        <taxon>Eubacteriales</taxon>
        <taxon>Oscillospiraceae</taxon>
        <taxon>Faecalibacterium</taxon>
    </lineage>
</organism>
<dbReference type="HOGENOM" id="CLU_2046179_0_0_9"/>
<name>D4KC71_9FIRM</name>
<gene>
    <name evidence="1" type="ORF">FPR_22530</name>
</gene>
<dbReference type="KEGG" id="fpa:FPR_22530"/>
<protein>
    <submittedName>
        <fullName evidence="1">Uncharacterized protein</fullName>
    </submittedName>
</protein>
<dbReference type="AlphaFoldDB" id="D4KC71"/>
<evidence type="ECO:0000313" key="1">
    <source>
        <dbReference type="EMBL" id="CBL02434.1"/>
    </source>
</evidence>
<reference evidence="1 2" key="2">
    <citation type="submission" date="2010-03" db="EMBL/GenBank/DDBJ databases">
        <authorList>
            <person name="Pajon A."/>
        </authorList>
    </citation>
    <scope>NUCLEOTIDE SEQUENCE [LARGE SCALE GENOMIC DNA]</scope>
    <source>
        <strain evidence="1 2">SL3/3</strain>
    </source>
</reference>
<dbReference type="RefSeq" id="WP_015537955.1">
    <property type="nucleotide sequence ID" value="NC_021020.1"/>
</dbReference>
<evidence type="ECO:0000313" key="2">
    <source>
        <dbReference type="Proteomes" id="UP000007059"/>
    </source>
</evidence>
<reference evidence="1 2" key="1">
    <citation type="submission" date="2010-03" db="EMBL/GenBank/DDBJ databases">
        <title>The genome sequence of Faecalibacterium prausnitzii SL3/3.</title>
        <authorList>
            <consortium name="metaHIT consortium -- http://www.metahit.eu/"/>
            <person name="Pajon A."/>
            <person name="Turner K."/>
            <person name="Parkhill J."/>
            <person name="Duncan S."/>
            <person name="Flint H."/>
        </authorList>
    </citation>
    <scope>NUCLEOTIDE SEQUENCE [LARGE SCALE GENOMIC DNA]</scope>
    <source>
        <strain evidence="1 2">SL3/3</strain>
    </source>
</reference>
<dbReference type="EMBL" id="FP929046">
    <property type="protein sequence ID" value="CBL02434.1"/>
    <property type="molecule type" value="Genomic_DNA"/>
</dbReference>
<proteinExistence type="predicted"/>